<dbReference type="PROSITE" id="PS51819">
    <property type="entry name" value="VOC"/>
    <property type="match status" value="1"/>
</dbReference>
<dbReference type="RefSeq" id="WP_379508584.1">
    <property type="nucleotide sequence ID" value="NZ_JBHRTQ010000003.1"/>
</dbReference>
<proteinExistence type="predicted"/>
<evidence type="ECO:0000259" key="2">
    <source>
        <dbReference type="PROSITE" id="PS51819"/>
    </source>
</evidence>
<keyword evidence="4" id="KW-1185">Reference proteome</keyword>
<dbReference type="PANTHER" id="PTHR36113">
    <property type="entry name" value="LYASE, PUTATIVE-RELATED-RELATED"/>
    <property type="match status" value="1"/>
</dbReference>
<protein>
    <submittedName>
        <fullName evidence="3">VOC family protein</fullName>
    </submittedName>
</protein>
<gene>
    <name evidence="3" type="ORF">ACFOD9_02895</name>
</gene>
<accession>A0ABV7IKI4</accession>
<dbReference type="Pfam" id="PF00903">
    <property type="entry name" value="Glyoxalase"/>
    <property type="match status" value="1"/>
</dbReference>
<dbReference type="PANTHER" id="PTHR36113:SF6">
    <property type="entry name" value="FOSFOMYCIN RESISTANCE PROTEIN FOSX"/>
    <property type="match status" value="1"/>
</dbReference>
<dbReference type="InterPro" id="IPR004360">
    <property type="entry name" value="Glyas_Fos-R_dOase_dom"/>
</dbReference>
<evidence type="ECO:0000313" key="4">
    <source>
        <dbReference type="Proteomes" id="UP001595604"/>
    </source>
</evidence>
<sequence>MPVSGLNHVNIVTADLEATRRFYIDLLGLAEADTSFLPAGIKATWLADPAGRPIVHLQRHDPARHGADRAGGPTGAIDHVAFDCEDFEAMQARCAALGLDFRAVDLGGAGFRQLFLTDPNGVKLELNFRT</sequence>
<name>A0ABV7IKI4_9SPHN</name>
<dbReference type="InterPro" id="IPR029068">
    <property type="entry name" value="Glyas_Bleomycin-R_OHBP_Dase"/>
</dbReference>
<evidence type="ECO:0000313" key="3">
    <source>
        <dbReference type="EMBL" id="MFC3173194.1"/>
    </source>
</evidence>
<dbReference type="InterPro" id="IPR051332">
    <property type="entry name" value="Fosfomycin_Res_Enzymes"/>
</dbReference>
<dbReference type="Proteomes" id="UP001595604">
    <property type="component" value="Unassembled WGS sequence"/>
</dbReference>
<comment type="caution">
    <text evidence="3">The sequence shown here is derived from an EMBL/GenBank/DDBJ whole genome shotgun (WGS) entry which is preliminary data.</text>
</comment>
<reference evidence="4" key="1">
    <citation type="journal article" date="2019" name="Int. J. Syst. Evol. Microbiol.">
        <title>The Global Catalogue of Microorganisms (GCM) 10K type strain sequencing project: providing services to taxonomists for standard genome sequencing and annotation.</title>
        <authorList>
            <consortium name="The Broad Institute Genomics Platform"/>
            <consortium name="The Broad Institute Genome Sequencing Center for Infectious Disease"/>
            <person name="Wu L."/>
            <person name="Ma J."/>
        </authorList>
    </citation>
    <scope>NUCLEOTIDE SEQUENCE [LARGE SCALE GENOMIC DNA]</scope>
    <source>
        <strain evidence="4">KCTC 42984</strain>
    </source>
</reference>
<dbReference type="InterPro" id="IPR037523">
    <property type="entry name" value="VOC_core"/>
</dbReference>
<dbReference type="EMBL" id="JBHRTQ010000003">
    <property type="protein sequence ID" value="MFC3173194.1"/>
    <property type="molecule type" value="Genomic_DNA"/>
</dbReference>
<feature type="domain" description="VOC" evidence="2">
    <location>
        <begin position="5"/>
        <end position="129"/>
    </location>
</feature>
<evidence type="ECO:0000256" key="1">
    <source>
        <dbReference type="ARBA" id="ARBA00022723"/>
    </source>
</evidence>
<dbReference type="SUPFAM" id="SSF54593">
    <property type="entry name" value="Glyoxalase/Bleomycin resistance protein/Dihydroxybiphenyl dioxygenase"/>
    <property type="match status" value="1"/>
</dbReference>
<organism evidence="3 4">
    <name type="scientific">Novosphingobium bradum</name>
    <dbReference type="NCBI Taxonomy" id="1737444"/>
    <lineage>
        <taxon>Bacteria</taxon>
        <taxon>Pseudomonadati</taxon>
        <taxon>Pseudomonadota</taxon>
        <taxon>Alphaproteobacteria</taxon>
        <taxon>Sphingomonadales</taxon>
        <taxon>Sphingomonadaceae</taxon>
        <taxon>Novosphingobium</taxon>
    </lineage>
</organism>
<dbReference type="Gene3D" id="3.10.180.10">
    <property type="entry name" value="2,3-Dihydroxybiphenyl 1,2-Dioxygenase, domain 1"/>
    <property type="match status" value="1"/>
</dbReference>
<keyword evidence="1" id="KW-0479">Metal-binding</keyword>